<evidence type="ECO:0000256" key="3">
    <source>
        <dbReference type="ARBA" id="ARBA00030733"/>
    </source>
</evidence>
<name>A0A653BXG1_CALMS</name>
<evidence type="ECO:0000256" key="2">
    <source>
        <dbReference type="ARBA" id="ARBA00024228"/>
    </source>
</evidence>
<sequence length="137" mass="15717">MADTMRECEDFSAFQEILKTLRKTDDIIVSTINTAIPTDSFHKDAVSACKTVHSNIEEGHNKREKFIKNCISFTADSVKRLKAEKEANPDDRQITKKLKEQQTKCHPTVTRYPLASVKNINLKSNFKSKLFIQQKKT</sequence>
<dbReference type="OrthoDB" id="332281at2759"/>
<dbReference type="GO" id="GO:0005758">
    <property type="term" value="C:mitochondrial intermembrane space"/>
    <property type="evidence" value="ECO:0007669"/>
    <property type="project" value="InterPro"/>
</dbReference>
<accession>A0A653BXG1</accession>
<gene>
    <name evidence="4" type="ORF">CALMAC_LOCUS4432</name>
</gene>
<dbReference type="PANTHER" id="PTHR31905">
    <property type="entry name" value="COILED-COIL DOMAIN-CONTAINING PROTEIN 58"/>
    <property type="match status" value="1"/>
</dbReference>
<dbReference type="AlphaFoldDB" id="A0A653BXG1"/>
<dbReference type="Proteomes" id="UP000410492">
    <property type="component" value="Unassembled WGS sequence"/>
</dbReference>
<evidence type="ECO:0000313" key="5">
    <source>
        <dbReference type="Proteomes" id="UP000410492"/>
    </source>
</evidence>
<reference evidence="4 5" key="1">
    <citation type="submission" date="2019-01" db="EMBL/GenBank/DDBJ databases">
        <authorList>
            <person name="Sayadi A."/>
        </authorList>
    </citation>
    <scope>NUCLEOTIDE SEQUENCE [LARGE SCALE GENOMIC DNA]</scope>
</reference>
<evidence type="ECO:0000313" key="4">
    <source>
        <dbReference type="EMBL" id="VEN40170.1"/>
    </source>
</evidence>
<comment type="similarity">
    <text evidence="1">Belongs to the MIX23 family.</text>
</comment>
<dbReference type="Pfam" id="PF09774">
    <property type="entry name" value="MIX23"/>
    <property type="match status" value="1"/>
</dbReference>
<proteinExistence type="inferred from homology"/>
<protein>
    <recommendedName>
        <fullName evidence="2">Protein MIX23</fullName>
    </recommendedName>
    <alternativeName>
        <fullName evidence="3">Coiled-coil domain-containing protein 58</fullName>
    </alternativeName>
</protein>
<dbReference type="InterPro" id="IPR019171">
    <property type="entry name" value="MIX23"/>
</dbReference>
<evidence type="ECO:0000256" key="1">
    <source>
        <dbReference type="ARBA" id="ARBA00024204"/>
    </source>
</evidence>
<dbReference type="PANTHER" id="PTHR31905:SF2">
    <property type="entry name" value="PROTEIN MIX23"/>
    <property type="match status" value="1"/>
</dbReference>
<organism evidence="4 5">
    <name type="scientific">Callosobruchus maculatus</name>
    <name type="common">Southern cowpea weevil</name>
    <name type="synonym">Pulse bruchid</name>
    <dbReference type="NCBI Taxonomy" id="64391"/>
    <lineage>
        <taxon>Eukaryota</taxon>
        <taxon>Metazoa</taxon>
        <taxon>Ecdysozoa</taxon>
        <taxon>Arthropoda</taxon>
        <taxon>Hexapoda</taxon>
        <taxon>Insecta</taxon>
        <taxon>Pterygota</taxon>
        <taxon>Neoptera</taxon>
        <taxon>Endopterygota</taxon>
        <taxon>Coleoptera</taxon>
        <taxon>Polyphaga</taxon>
        <taxon>Cucujiformia</taxon>
        <taxon>Chrysomeloidea</taxon>
        <taxon>Chrysomelidae</taxon>
        <taxon>Bruchinae</taxon>
        <taxon>Bruchini</taxon>
        <taxon>Callosobruchus</taxon>
    </lineage>
</organism>
<keyword evidence="5" id="KW-1185">Reference proteome</keyword>
<dbReference type="EMBL" id="CAACVG010006392">
    <property type="protein sequence ID" value="VEN40170.1"/>
    <property type="molecule type" value="Genomic_DNA"/>
</dbReference>